<dbReference type="PROSITE" id="PS51257">
    <property type="entry name" value="PROKAR_LIPOPROTEIN"/>
    <property type="match status" value="1"/>
</dbReference>
<evidence type="ECO:0000313" key="4">
    <source>
        <dbReference type="Proteomes" id="UP000322659"/>
    </source>
</evidence>
<dbReference type="EMBL" id="SAXZ01000001">
    <property type="protein sequence ID" value="TXJ34488.1"/>
    <property type="molecule type" value="Genomic_DNA"/>
</dbReference>
<protein>
    <recommendedName>
        <fullName evidence="5">Lipoprotein</fullName>
    </recommendedName>
</protein>
<reference evidence="3 4" key="1">
    <citation type="journal article" date="1992" name="Lakartidningen">
        <title>[Penicillin V and not amoxicillin is the first choice preparation in acute otitis].</title>
        <authorList>
            <person name="Kamme C."/>
            <person name="Lundgren K."/>
            <person name="Prellner K."/>
        </authorList>
    </citation>
    <scope>NUCLEOTIDE SEQUENCE [LARGE SCALE GENOMIC DNA]</scope>
    <source>
        <strain evidence="3 4">PC5099IV</strain>
    </source>
</reference>
<organism evidence="3 4">
    <name type="scientific">Brachyspira aalborgi</name>
    <dbReference type="NCBI Taxonomy" id="29522"/>
    <lineage>
        <taxon>Bacteria</taxon>
        <taxon>Pseudomonadati</taxon>
        <taxon>Spirochaetota</taxon>
        <taxon>Spirochaetia</taxon>
        <taxon>Brachyspirales</taxon>
        <taxon>Brachyspiraceae</taxon>
        <taxon>Brachyspira</taxon>
    </lineage>
</organism>
<dbReference type="RefSeq" id="WP_147556965.1">
    <property type="nucleotide sequence ID" value="NZ_SAXV01000008.1"/>
</dbReference>
<feature type="signal peptide" evidence="2">
    <location>
        <begin position="1"/>
        <end position="27"/>
    </location>
</feature>
<accession>A0ABY3KC06</accession>
<evidence type="ECO:0008006" key="5">
    <source>
        <dbReference type="Google" id="ProtNLM"/>
    </source>
</evidence>
<comment type="caution">
    <text evidence="3">The sequence shown here is derived from an EMBL/GenBank/DDBJ whole genome shotgun (WGS) entry which is preliminary data.</text>
</comment>
<gene>
    <name evidence="3" type="ORF">EPJ71_01105</name>
</gene>
<feature type="chain" id="PRO_5047468691" description="Lipoprotein" evidence="2">
    <location>
        <begin position="28"/>
        <end position="176"/>
    </location>
</feature>
<sequence>MKGQTKKFYLLLIILSLIALFSISCNNDNNNKDKTGAEEVEKDKTGAEQINKDKTGTEKINKDKTEKEEVKKERKLSYYAGNWWTSSTNESGINIITINTDDSITFKDGTNPDVKIPSNSITRVSDTNYTTSYNDSSVNIDVKLTLIFSSDTQGKLTMETETETETDPAIVDITKK</sequence>
<dbReference type="Proteomes" id="UP000322659">
    <property type="component" value="Unassembled WGS sequence"/>
</dbReference>
<proteinExistence type="predicted"/>
<evidence type="ECO:0000256" key="1">
    <source>
        <dbReference type="SAM" id="MobiDB-lite"/>
    </source>
</evidence>
<name>A0ABY3KC06_9SPIR</name>
<evidence type="ECO:0000313" key="3">
    <source>
        <dbReference type="EMBL" id="TXJ34488.1"/>
    </source>
</evidence>
<keyword evidence="2" id="KW-0732">Signal</keyword>
<keyword evidence="4" id="KW-1185">Reference proteome</keyword>
<feature type="region of interest" description="Disordered" evidence="1">
    <location>
        <begin position="30"/>
        <end position="56"/>
    </location>
</feature>
<evidence type="ECO:0000256" key="2">
    <source>
        <dbReference type="SAM" id="SignalP"/>
    </source>
</evidence>